<organism evidence="1">
    <name type="scientific">Arundo donax</name>
    <name type="common">Giant reed</name>
    <name type="synonym">Donax arundinaceus</name>
    <dbReference type="NCBI Taxonomy" id="35708"/>
    <lineage>
        <taxon>Eukaryota</taxon>
        <taxon>Viridiplantae</taxon>
        <taxon>Streptophyta</taxon>
        <taxon>Embryophyta</taxon>
        <taxon>Tracheophyta</taxon>
        <taxon>Spermatophyta</taxon>
        <taxon>Magnoliopsida</taxon>
        <taxon>Liliopsida</taxon>
        <taxon>Poales</taxon>
        <taxon>Poaceae</taxon>
        <taxon>PACMAD clade</taxon>
        <taxon>Arundinoideae</taxon>
        <taxon>Arundineae</taxon>
        <taxon>Arundo</taxon>
    </lineage>
</organism>
<protein>
    <submittedName>
        <fullName evidence="1">Uncharacterized protein</fullName>
    </submittedName>
</protein>
<accession>A0A0A9B3R5</accession>
<proteinExistence type="predicted"/>
<evidence type="ECO:0000313" key="1">
    <source>
        <dbReference type="EMBL" id="JAD58006.1"/>
    </source>
</evidence>
<reference evidence="1" key="1">
    <citation type="submission" date="2014-09" db="EMBL/GenBank/DDBJ databases">
        <authorList>
            <person name="Magalhaes I.L.F."/>
            <person name="Oliveira U."/>
            <person name="Santos F.R."/>
            <person name="Vidigal T.H.D.A."/>
            <person name="Brescovit A.D."/>
            <person name="Santos A.J."/>
        </authorList>
    </citation>
    <scope>NUCLEOTIDE SEQUENCE</scope>
    <source>
        <tissue evidence="1">Shoot tissue taken approximately 20 cm above the soil surface</tissue>
    </source>
</reference>
<dbReference type="AlphaFoldDB" id="A0A0A9B3R5"/>
<dbReference type="EMBL" id="GBRH01239889">
    <property type="protein sequence ID" value="JAD58006.1"/>
    <property type="molecule type" value="Transcribed_RNA"/>
</dbReference>
<name>A0A0A9B3R5_ARUDO</name>
<sequence length="39" mass="4421">MASAIILETVGIRRHCFTTDTDKQNLLTTQFKSTNSKCF</sequence>
<reference evidence="1" key="2">
    <citation type="journal article" date="2015" name="Data Brief">
        <title>Shoot transcriptome of the giant reed, Arundo donax.</title>
        <authorList>
            <person name="Barrero R.A."/>
            <person name="Guerrero F.D."/>
            <person name="Moolhuijzen P."/>
            <person name="Goolsby J.A."/>
            <person name="Tidwell J."/>
            <person name="Bellgard S.E."/>
            <person name="Bellgard M.I."/>
        </authorList>
    </citation>
    <scope>NUCLEOTIDE SEQUENCE</scope>
    <source>
        <tissue evidence="1">Shoot tissue taken approximately 20 cm above the soil surface</tissue>
    </source>
</reference>